<comment type="caution">
    <text evidence="5">The sequence shown here is derived from an EMBL/GenBank/DDBJ whole genome shotgun (WGS) entry which is preliminary data.</text>
</comment>
<dbReference type="GO" id="GO:0005524">
    <property type="term" value="F:ATP binding"/>
    <property type="evidence" value="ECO:0007669"/>
    <property type="project" value="UniProtKB-KW"/>
</dbReference>
<evidence type="ECO:0000313" key="6">
    <source>
        <dbReference type="Proteomes" id="UP001307168"/>
    </source>
</evidence>
<dbReference type="CDD" id="cd03230">
    <property type="entry name" value="ABC_DR_subfamily_A"/>
    <property type="match status" value="1"/>
</dbReference>
<sequence length="268" mass="30494">MKNIKEEIILVDNLSYTIKNRKILKNINMQIKRGDRIGIVGPNGVGKSTLLKIISGILVPTSGTVKIEDSLLNSIGIHLTDELPPYLLGIDYLKYCGTLRSMKNEQIEASIKQVGQELEITYLNKKIKEYSQGMKKRVALAGALIHSPPFALFDEPTNFLDHIGKEQFLNYLNKKKGCTYIITSHDVNELYKICNKIIKINKGQVVETIHINIDQKMYKIYVDRFVEDLNIQTTGNSYYKVVSKKEINQTINTLIEMKVSIMDISIIN</sequence>
<evidence type="ECO:0000259" key="4">
    <source>
        <dbReference type="PROSITE" id="PS50893"/>
    </source>
</evidence>
<gene>
    <name evidence="5" type="ORF">P4706_08165</name>
</gene>
<evidence type="ECO:0000313" key="5">
    <source>
        <dbReference type="EMBL" id="MEC0273048.1"/>
    </source>
</evidence>
<dbReference type="PANTHER" id="PTHR42939">
    <property type="entry name" value="ABC TRANSPORTER ATP-BINDING PROTEIN ALBC-RELATED"/>
    <property type="match status" value="1"/>
</dbReference>
<dbReference type="AlphaFoldDB" id="A0AAW9N3J9"/>
<dbReference type="PANTHER" id="PTHR42939:SF1">
    <property type="entry name" value="ABC TRANSPORTER ATP-BINDING PROTEIN ALBC-RELATED"/>
    <property type="match status" value="1"/>
</dbReference>
<feature type="domain" description="ABC transporter" evidence="4">
    <location>
        <begin position="9"/>
        <end position="227"/>
    </location>
</feature>
<evidence type="ECO:0000256" key="1">
    <source>
        <dbReference type="ARBA" id="ARBA00022448"/>
    </source>
</evidence>
<evidence type="ECO:0000256" key="3">
    <source>
        <dbReference type="ARBA" id="ARBA00022840"/>
    </source>
</evidence>
<evidence type="ECO:0000256" key="2">
    <source>
        <dbReference type="ARBA" id="ARBA00022741"/>
    </source>
</evidence>
<dbReference type="PROSITE" id="PS50893">
    <property type="entry name" value="ABC_TRANSPORTER_2"/>
    <property type="match status" value="1"/>
</dbReference>
<dbReference type="Gene3D" id="3.40.50.300">
    <property type="entry name" value="P-loop containing nucleotide triphosphate hydrolases"/>
    <property type="match status" value="1"/>
</dbReference>
<dbReference type="InterPro" id="IPR017871">
    <property type="entry name" value="ABC_transporter-like_CS"/>
</dbReference>
<protein>
    <submittedName>
        <fullName evidence="5">ABC transporter ATP-binding protein</fullName>
    </submittedName>
</protein>
<keyword evidence="1" id="KW-0813">Transport</keyword>
<dbReference type="Proteomes" id="UP001307168">
    <property type="component" value="Unassembled WGS sequence"/>
</dbReference>
<dbReference type="SUPFAM" id="SSF52540">
    <property type="entry name" value="P-loop containing nucleoside triphosphate hydrolases"/>
    <property type="match status" value="1"/>
</dbReference>
<organism evidence="5 6">
    <name type="scientific">Peribacillus castrilensis</name>
    <dbReference type="NCBI Taxonomy" id="2897690"/>
    <lineage>
        <taxon>Bacteria</taxon>
        <taxon>Bacillati</taxon>
        <taxon>Bacillota</taxon>
        <taxon>Bacilli</taxon>
        <taxon>Bacillales</taxon>
        <taxon>Bacillaceae</taxon>
        <taxon>Peribacillus</taxon>
    </lineage>
</organism>
<keyword evidence="3 5" id="KW-0067">ATP-binding</keyword>
<dbReference type="Pfam" id="PF00005">
    <property type="entry name" value="ABC_tran"/>
    <property type="match status" value="1"/>
</dbReference>
<keyword evidence="2" id="KW-0547">Nucleotide-binding</keyword>
<name>A0AAW9N3J9_9BACI</name>
<dbReference type="PROSITE" id="PS00211">
    <property type="entry name" value="ABC_TRANSPORTER_1"/>
    <property type="match status" value="1"/>
</dbReference>
<dbReference type="EMBL" id="JARNBH010000008">
    <property type="protein sequence ID" value="MEC0273048.1"/>
    <property type="molecule type" value="Genomic_DNA"/>
</dbReference>
<accession>A0AAW9N3J9</accession>
<dbReference type="InterPro" id="IPR003593">
    <property type="entry name" value="AAA+_ATPase"/>
</dbReference>
<dbReference type="GO" id="GO:0016887">
    <property type="term" value="F:ATP hydrolysis activity"/>
    <property type="evidence" value="ECO:0007669"/>
    <property type="project" value="InterPro"/>
</dbReference>
<dbReference type="InterPro" id="IPR003439">
    <property type="entry name" value="ABC_transporter-like_ATP-bd"/>
</dbReference>
<dbReference type="InterPro" id="IPR027417">
    <property type="entry name" value="P-loop_NTPase"/>
</dbReference>
<keyword evidence="6" id="KW-1185">Reference proteome</keyword>
<proteinExistence type="predicted"/>
<dbReference type="RefSeq" id="WP_367406570.1">
    <property type="nucleotide sequence ID" value="NZ_JARNBG010000001.1"/>
</dbReference>
<dbReference type="SMART" id="SM00382">
    <property type="entry name" value="AAA"/>
    <property type="match status" value="1"/>
</dbReference>
<reference evidence="5 6" key="1">
    <citation type="submission" date="2023-03" db="EMBL/GenBank/DDBJ databases">
        <title>Bacillus Genome Sequencing.</title>
        <authorList>
            <person name="Dunlap C."/>
        </authorList>
    </citation>
    <scope>NUCLEOTIDE SEQUENCE [LARGE SCALE GENOMIC DNA]</scope>
    <source>
        <strain evidence="5 6">B-41290</strain>
    </source>
</reference>
<dbReference type="InterPro" id="IPR051782">
    <property type="entry name" value="ABC_Transporter_VariousFunc"/>
</dbReference>